<feature type="transmembrane region" description="Helical" evidence="2">
    <location>
        <begin position="160"/>
        <end position="180"/>
    </location>
</feature>
<evidence type="ECO:0000256" key="1">
    <source>
        <dbReference type="SAM" id="MobiDB-lite"/>
    </source>
</evidence>
<feature type="transmembrane region" description="Helical" evidence="2">
    <location>
        <begin position="97"/>
        <end position="119"/>
    </location>
</feature>
<feature type="region of interest" description="Disordered" evidence="1">
    <location>
        <begin position="1"/>
        <end position="23"/>
    </location>
</feature>
<dbReference type="GO" id="GO:0015996">
    <property type="term" value="P:chlorophyll catabolic process"/>
    <property type="evidence" value="ECO:0007669"/>
    <property type="project" value="TreeGrafter"/>
</dbReference>
<dbReference type="GO" id="GO:0047746">
    <property type="term" value="F:chlorophyllase activity"/>
    <property type="evidence" value="ECO:0007669"/>
    <property type="project" value="TreeGrafter"/>
</dbReference>
<protein>
    <recommendedName>
        <fullName evidence="5">Chlorophyllase</fullName>
    </recommendedName>
</protein>
<feature type="transmembrane region" description="Helical" evidence="2">
    <location>
        <begin position="67"/>
        <end position="90"/>
    </location>
</feature>
<reference evidence="3 4" key="1">
    <citation type="submission" date="2011-11" db="EMBL/GenBank/DDBJ databases">
        <title>The Noncontiguous Finished sequence of Saccharomonospora cyanea NA-134.</title>
        <authorList>
            <consortium name="US DOE Joint Genome Institute"/>
            <person name="Lucas S."/>
            <person name="Han J."/>
            <person name="Lapidus A."/>
            <person name="Cheng J.-F."/>
            <person name="Goodwin L."/>
            <person name="Pitluck S."/>
            <person name="Peters L."/>
            <person name="Ovchinnikova G."/>
            <person name="Lu M."/>
            <person name="Detter J.C."/>
            <person name="Han C."/>
            <person name="Tapia R."/>
            <person name="Land M."/>
            <person name="Hauser L."/>
            <person name="Kyrpides N."/>
            <person name="Ivanova N."/>
            <person name="Pagani I."/>
            <person name="Brambilla E.-M."/>
            <person name="Klenk H.-P."/>
            <person name="Woyke T."/>
        </authorList>
    </citation>
    <scope>NUCLEOTIDE SEQUENCE [LARGE SCALE GENOMIC DNA]</scope>
    <source>
        <strain evidence="3 4">NA-134</strain>
    </source>
</reference>
<dbReference type="PANTHER" id="PTHR33428:SF2">
    <property type="entry name" value="CHLOROPHYLLASE-2"/>
    <property type="match status" value="1"/>
</dbReference>
<dbReference type="PANTHER" id="PTHR33428">
    <property type="entry name" value="CHLOROPHYLLASE-2, CHLOROPLASTIC"/>
    <property type="match status" value="1"/>
</dbReference>
<evidence type="ECO:0000256" key="2">
    <source>
        <dbReference type="SAM" id="Phobius"/>
    </source>
</evidence>
<dbReference type="eggNOG" id="COG4188">
    <property type="taxonomic scope" value="Bacteria"/>
</dbReference>
<evidence type="ECO:0000313" key="3">
    <source>
        <dbReference type="EMBL" id="EHR61604.1"/>
    </source>
</evidence>
<dbReference type="AlphaFoldDB" id="H5XGR1"/>
<feature type="transmembrane region" description="Helical" evidence="2">
    <location>
        <begin position="125"/>
        <end position="148"/>
    </location>
</feature>
<dbReference type="RefSeq" id="WP_005456878.1">
    <property type="nucleotide sequence ID" value="NZ_CM001440.1"/>
</dbReference>
<keyword evidence="2" id="KW-0812">Transmembrane</keyword>
<evidence type="ECO:0000313" key="4">
    <source>
        <dbReference type="Proteomes" id="UP000002791"/>
    </source>
</evidence>
<dbReference type="STRING" id="882082.SaccyDRAFT_2758"/>
<gene>
    <name evidence="3" type="ORF">SaccyDRAFT_2758</name>
</gene>
<dbReference type="InterPro" id="IPR029058">
    <property type="entry name" value="AB_hydrolase_fold"/>
</dbReference>
<dbReference type="Gene3D" id="3.40.50.1820">
    <property type="entry name" value="alpha/beta hydrolase"/>
    <property type="match status" value="1"/>
</dbReference>
<keyword evidence="4" id="KW-1185">Reference proteome</keyword>
<keyword evidence="2" id="KW-1133">Transmembrane helix</keyword>
<organism evidence="3 4">
    <name type="scientific">Saccharomonospora cyanea NA-134</name>
    <dbReference type="NCBI Taxonomy" id="882082"/>
    <lineage>
        <taxon>Bacteria</taxon>
        <taxon>Bacillati</taxon>
        <taxon>Actinomycetota</taxon>
        <taxon>Actinomycetes</taxon>
        <taxon>Pseudonocardiales</taxon>
        <taxon>Pseudonocardiaceae</taxon>
        <taxon>Saccharomonospora</taxon>
    </lineage>
</organism>
<proteinExistence type="predicted"/>
<feature type="transmembrane region" description="Helical" evidence="2">
    <location>
        <begin position="35"/>
        <end position="55"/>
    </location>
</feature>
<name>H5XGR1_9PSEU</name>
<dbReference type="HOGENOM" id="CLU_020973_0_0_11"/>
<dbReference type="SUPFAM" id="SSF53474">
    <property type="entry name" value="alpha/beta-Hydrolases"/>
    <property type="match status" value="1"/>
</dbReference>
<accession>H5XGR1</accession>
<evidence type="ECO:0008006" key="5">
    <source>
        <dbReference type="Google" id="ProtNLM"/>
    </source>
</evidence>
<keyword evidence="2" id="KW-0472">Membrane</keyword>
<dbReference type="EMBL" id="CM001440">
    <property type="protein sequence ID" value="EHR61604.1"/>
    <property type="molecule type" value="Genomic_DNA"/>
</dbReference>
<sequence>MSTELGEKESDDGTGSAPARRRRFGRVARGARPHWRGATSALLALTAALVAWNTADQLVPGVGGELAGQLAVNGVLAVAIAAVVTGLLFVTVGRRAALPWTYTATLLMSLVLLLTLGAGATRTGYFAAVGILVVGVSLLGGAVGGLLPHRGRRPLRSRDPRVIAFALAVLVVGGPAGWLVTAGQKPVTVVDDGEATHTLGRNPAAAGPHSVAELTYGSGHDRRPEYGADADLTTDSVDVSALVTGWNEDRHDLWGFDADAFPVNARVWYPQGDGPFPLVLLVHGNKSNATSSEDGFRYLGEQLASHGVIAASVDQNFLNTGVLDRSGGLRGVEQVRARMLRHHLTVWKAWTEQDGNPFTGKVDLDAVGLLGHSRGGEAVAAAAELLQNERVDGLRVRSVLALAPSDGQSTPDGQAVTLRDVNYLVLQGSHDADVVSFGGLNQYERVEFTGAEYRFAASLYIERANHGQFNSRWDRHDVGYGLPKLFLDDDALLPGEQQRRIAKLYATAYFTGTLGGETADLALFRDHRAAASWLPDTNYVSRFTDSTAVVADEESVRIDGAEEAVLSPLPLRSGPGEDVMHHVEWAAEQRPVVTAAAKARPGIDAVVFDAVATGESGTVTVRLTDATGEHAAVPLADVRPLHTAVPGQYLVAPWLHTLPVTEPVPQTHRVPVESMTRHNPAFSPEELTSVELVFDGEGGGSVFVGDIGVTGGRPA</sequence>
<dbReference type="Proteomes" id="UP000002791">
    <property type="component" value="Chromosome"/>
</dbReference>